<dbReference type="InterPro" id="IPR000210">
    <property type="entry name" value="BTB/POZ_dom"/>
</dbReference>
<dbReference type="EMBL" id="ML993611">
    <property type="protein sequence ID" value="KAF2162826.1"/>
    <property type="molecule type" value="Genomic_DNA"/>
</dbReference>
<dbReference type="SMART" id="SM00225">
    <property type="entry name" value="BTB"/>
    <property type="match status" value="1"/>
</dbReference>
<keyword evidence="3" id="KW-1185">Reference proteome</keyword>
<accession>A0A6A6CBH9</accession>
<dbReference type="PROSITE" id="PS50097">
    <property type="entry name" value="BTB"/>
    <property type="match status" value="1"/>
</dbReference>
<feature type="domain" description="BTB" evidence="1">
    <location>
        <begin position="21"/>
        <end position="88"/>
    </location>
</feature>
<protein>
    <recommendedName>
        <fullName evidence="1">BTB domain-containing protein</fullName>
    </recommendedName>
</protein>
<name>A0A6A6CBH9_ZASCE</name>
<evidence type="ECO:0000313" key="2">
    <source>
        <dbReference type="EMBL" id="KAF2162826.1"/>
    </source>
</evidence>
<dbReference type="OrthoDB" id="3649185at2759"/>
<gene>
    <name evidence="2" type="ORF">M409DRAFT_26682</name>
</gene>
<dbReference type="InterPro" id="IPR011333">
    <property type="entry name" value="SKP1/BTB/POZ_sf"/>
</dbReference>
<dbReference type="Gene3D" id="3.30.710.10">
    <property type="entry name" value="Potassium Channel Kv1.1, Chain A"/>
    <property type="match status" value="1"/>
</dbReference>
<dbReference type="Pfam" id="PF00651">
    <property type="entry name" value="BTB"/>
    <property type="match status" value="1"/>
</dbReference>
<dbReference type="RefSeq" id="XP_033663715.1">
    <property type="nucleotide sequence ID" value="XM_033808221.1"/>
</dbReference>
<reference evidence="2" key="1">
    <citation type="journal article" date="2020" name="Stud. Mycol.">
        <title>101 Dothideomycetes genomes: a test case for predicting lifestyles and emergence of pathogens.</title>
        <authorList>
            <person name="Haridas S."/>
            <person name="Albert R."/>
            <person name="Binder M."/>
            <person name="Bloem J."/>
            <person name="Labutti K."/>
            <person name="Salamov A."/>
            <person name="Andreopoulos B."/>
            <person name="Baker S."/>
            <person name="Barry K."/>
            <person name="Bills G."/>
            <person name="Bluhm B."/>
            <person name="Cannon C."/>
            <person name="Castanera R."/>
            <person name="Culley D."/>
            <person name="Daum C."/>
            <person name="Ezra D."/>
            <person name="Gonzalez J."/>
            <person name="Henrissat B."/>
            <person name="Kuo A."/>
            <person name="Liang C."/>
            <person name="Lipzen A."/>
            <person name="Lutzoni F."/>
            <person name="Magnuson J."/>
            <person name="Mondo S."/>
            <person name="Nolan M."/>
            <person name="Ohm R."/>
            <person name="Pangilinan J."/>
            <person name="Park H.-J."/>
            <person name="Ramirez L."/>
            <person name="Alfaro M."/>
            <person name="Sun H."/>
            <person name="Tritt A."/>
            <person name="Yoshinaga Y."/>
            <person name="Zwiers L.-H."/>
            <person name="Turgeon B."/>
            <person name="Goodwin S."/>
            <person name="Spatafora J."/>
            <person name="Crous P."/>
            <person name="Grigoriev I."/>
        </authorList>
    </citation>
    <scope>NUCLEOTIDE SEQUENCE</scope>
    <source>
        <strain evidence="2">ATCC 36951</strain>
    </source>
</reference>
<dbReference type="Proteomes" id="UP000799537">
    <property type="component" value="Unassembled WGS sequence"/>
</dbReference>
<proteinExistence type="predicted"/>
<organism evidence="2 3">
    <name type="scientific">Zasmidium cellare ATCC 36951</name>
    <dbReference type="NCBI Taxonomy" id="1080233"/>
    <lineage>
        <taxon>Eukaryota</taxon>
        <taxon>Fungi</taxon>
        <taxon>Dikarya</taxon>
        <taxon>Ascomycota</taxon>
        <taxon>Pezizomycotina</taxon>
        <taxon>Dothideomycetes</taxon>
        <taxon>Dothideomycetidae</taxon>
        <taxon>Mycosphaerellales</taxon>
        <taxon>Mycosphaerellaceae</taxon>
        <taxon>Zasmidium</taxon>
    </lineage>
</organism>
<dbReference type="CDD" id="cd18186">
    <property type="entry name" value="BTB_POZ_ZBTB_KLHL-like"/>
    <property type="match status" value="1"/>
</dbReference>
<evidence type="ECO:0000259" key="1">
    <source>
        <dbReference type="PROSITE" id="PS50097"/>
    </source>
</evidence>
<dbReference type="SUPFAM" id="SSF54695">
    <property type="entry name" value="POZ domain"/>
    <property type="match status" value="1"/>
</dbReference>
<evidence type="ECO:0000313" key="3">
    <source>
        <dbReference type="Proteomes" id="UP000799537"/>
    </source>
</evidence>
<dbReference type="GeneID" id="54561493"/>
<dbReference type="PANTHER" id="PTHR47843:SF5">
    <property type="entry name" value="BTB_POZ DOMAIN PROTEIN"/>
    <property type="match status" value="1"/>
</dbReference>
<dbReference type="AlphaFoldDB" id="A0A6A6CBH9"/>
<dbReference type="PANTHER" id="PTHR47843">
    <property type="entry name" value="BTB DOMAIN-CONTAINING PROTEIN-RELATED"/>
    <property type="match status" value="1"/>
</dbReference>
<sequence length="258" mass="28874">MAKSASSVDWLNRVFGDSKYSDLTIECGESTWHVHRVVICAQSPFFDKACSNGFKETSSKLIKLEDDDPTIVREMLRYLYTGDYLEQTKEGEEGSRRSALSTNVHIHTIADKYDIPALGDVAISKFSARAAREWKTEAFAGAIEEMYTSANENKEPMHKAAVAIAAENAKTLLNDDCGQAFRKIAEAVPKFAAELSIEIVNMKEKMPPTFARYRCPNSMRCNKVNMLEGLGQASGSRTCTYCSNQYYVNVWVSKKLDD</sequence>